<accession>A0A7G9L1F1</accession>
<dbReference type="Proteomes" id="UP000515861">
    <property type="component" value="Chromosome"/>
</dbReference>
<name>A0A7G9L1F1_9SPHN</name>
<evidence type="ECO:0000256" key="1">
    <source>
        <dbReference type="SAM" id="SignalP"/>
    </source>
</evidence>
<dbReference type="KEGG" id="ssau:H8M03_10605"/>
<dbReference type="RefSeq" id="WP_187479405.1">
    <property type="nucleotide sequence ID" value="NZ_CP060697.1"/>
</dbReference>
<protein>
    <submittedName>
        <fullName evidence="2">Uncharacterized protein</fullName>
    </submittedName>
</protein>
<gene>
    <name evidence="2" type="ORF">H8M03_10605</name>
</gene>
<sequence length="134" mass="14306">MSKLLISLSAAGAVAFTMAAPIAPVAAQSSRLAEVIVYGDDPCPRSTDSEIVVCARKPEAERYRIPEEYRTSGTRQERESWATRAKSFEYVGRTGTMSCSAVGPGGHTGCLQNMIDRAKAENGEATDQAVPPPE</sequence>
<feature type="chain" id="PRO_5028922008" evidence="1">
    <location>
        <begin position="20"/>
        <end position="134"/>
    </location>
</feature>
<organism evidence="2 3">
    <name type="scientific">Sphingomonas sabuli</name>
    <dbReference type="NCBI Taxonomy" id="2764186"/>
    <lineage>
        <taxon>Bacteria</taxon>
        <taxon>Pseudomonadati</taxon>
        <taxon>Pseudomonadota</taxon>
        <taxon>Alphaproteobacteria</taxon>
        <taxon>Sphingomonadales</taxon>
        <taxon>Sphingomonadaceae</taxon>
        <taxon>Sphingomonas</taxon>
    </lineage>
</organism>
<dbReference type="EMBL" id="CP060697">
    <property type="protein sequence ID" value="QNM82450.1"/>
    <property type="molecule type" value="Genomic_DNA"/>
</dbReference>
<keyword evidence="3" id="KW-1185">Reference proteome</keyword>
<reference evidence="2 3" key="1">
    <citation type="submission" date="2020-08" db="EMBL/GenBank/DDBJ databases">
        <title>Sphingomonas sp. sand1-3 16S ribosomal RNA gene Genome sequencing and assembly.</title>
        <authorList>
            <person name="Kang M."/>
        </authorList>
    </citation>
    <scope>NUCLEOTIDE SEQUENCE [LARGE SCALE GENOMIC DNA]</scope>
    <source>
        <strain evidence="3">sand1-3</strain>
    </source>
</reference>
<proteinExistence type="predicted"/>
<evidence type="ECO:0000313" key="2">
    <source>
        <dbReference type="EMBL" id="QNM82450.1"/>
    </source>
</evidence>
<keyword evidence="1" id="KW-0732">Signal</keyword>
<dbReference type="AlphaFoldDB" id="A0A7G9L1F1"/>
<feature type="signal peptide" evidence="1">
    <location>
        <begin position="1"/>
        <end position="19"/>
    </location>
</feature>
<evidence type="ECO:0000313" key="3">
    <source>
        <dbReference type="Proteomes" id="UP000515861"/>
    </source>
</evidence>